<dbReference type="Gene3D" id="3.40.50.10320">
    <property type="entry name" value="LmbE-like"/>
    <property type="match status" value="1"/>
</dbReference>
<reference evidence="3 4" key="1">
    <citation type="journal article" date="2011" name="Plasmid">
        <title>Streptomyces turgidiscabies Car8 contains a modular pathogenicity island that shares virulence genes with other actinobacterial plant pathogens.</title>
        <authorList>
            <person name="Huguet-Tapia J.C."/>
            <person name="Badger J.H."/>
            <person name="Loria R."/>
            <person name="Pettis G.S."/>
        </authorList>
    </citation>
    <scope>NUCLEOTIDE SEQUENCE [LARGE SCALE GENOMIC DNA]</scope>
    <source>
        <strain evidence="3 4">Car8</strain>
    </source>
</reference>
<dbReference type="PANTHER" id="PTHR12993">
    <property type="entry name" value="N-ACETYLGLUCOSAMINYL-PHOSPHATIDYLINOSITOL DE-N-ACETYLASE-RELATED"/>
    <property type="match status" value="1"/>
</dbReference>
<keyword evidence="4" id="KW-1185">Reference proteome</keyword>
<evidence type="ECO:0000313" key="4">
    <source>
        <dbReference type="Proteomes" id="UP000010931"/>
    </source>
</evidence>
<dbReference type="InterPro" id="IPR024078">
    <property type="entry name" value="LmbE-like_dom_sf"/>
</dbReference>
<evidence type="ECO:0000313" key="3">
    <source>
        <dbReference type="EMBL" id="ELP66296.1"/>
    </source>
</evidence>
<dbReference type="SUPFAM" id="SSF102588">
    <property type="entry name" value="LmbE-like"/>
    <property type="match status" value="1"/>
</dbReference>
<dbReference type="InterPro" id="IPR003737">
    <property type="entry name" value="GlcNAc_PI_deacetylase-related"/>
</dbReference>
<dbReference type="STRING" id="85558.T45_09211"/>
<gene>
    <name evidence="3" type="ORF">STRTUCAR8_01727</name>
</gene>
<evidence type="ECO:0000256" key="2">
    <source>
        <dbReference type="SAM" id="MobiDB-lite"/>
    </source>
</evidence>
<accession>L7F5K4</accession>
<dbReference type="GO" id="GO:0016137">
    <property type="term" value="P:glycoside metabolic process"/>
    <property type="evidence" value="ECO:0007669"/>
    <property type="project" value="UniProtKB-ARBA"/>
</dbReference>
<dbReference type="RefSeq" id="WP_006379229.1">
    <property type="nucleotide sequence ID" value="NZ_AEJB01000361.1"/>
</dbReference>
<comment type="caution">
    <text evidence="3">The sequence shown here is derived from an EMBL/GenBank/DDBJ whole genome shotgun (WGS) entry which is preliminary data.</text>
</comment>
<proteinExistence type="predicted"/>
<sequence>MTTSASPSIPSLLGVFAHPDDESLLAGGVLAQHAAEGARTAVVTATWAPDSHRATELADALAVLGAGRPRMLGYRDARNNSSAPGSPRLLDAPLDEVIARLVAQLREFRPDVVIFHDAVGQLTGHPDHRHTHRVTLLAVEAAGLAHLYPEAGEPWQTRALYAATHPHSGVGDLGPLLTGVGKTVLSVPDAYVTAAVDVTPWAEQKWRAILAHRGEVARERPLPGILARLPEDTRRRIISTEYFTRLAPGPVPARRHRPRRDPAGPVGEGRTETGKPGSGRVAVRRLDPSAVRHRR</sequence>
<evidence type="ECO:0000256" key="1">
    <source>
        <dbReference type="ARBA" id="ARBA00022833"/>
    </source>
</evidence>
<name>L7F5K4_STRT8</name>
<organism evidence="3 4">
    <name type="scientific">Streptomyces turgidiscabies (strain Car8)</name>
    <dbReference type="NCBI Taxonomy" id="698760"/>
    <lineage>
        <taxon>Bacteria</taxon>
        <taxon>Bacillati</taxon>
        <taxon>Actinomycetota</taxon>
        <taxon>Actinomycetes</taxon>
        <taxon>Kitasatosporales</taxon>
        <taxon>Streptomycetaceae</taxon>
        <taxon>Streptomyces</taxon>
    </lineage>
</organism>
<dbReference type="AlphaFoldDB" id="L7F5K4"/>
<dbReference type="EMBL" id="AEJB01000361">
    <property type="protein sequence ID" value="ELP66296.1"/>
    <property type="molecule type" value="Genomic_DNA"/>
</dbReference>
<protein>
    <recommendedName>
        <fullName evidence="5">N-acetylglucosaminylphosphatidylinositol deacetylase</fullName>
    </recommendedName>
</protein>
<dbReference type="GO" id="GO:0016811">
    <property type="term" value="F:hydrolase activity, acting on carbon-nitrogen (but not peptide) bonds, in linear amides"/>
    <property type="evidence" value="ECO:0007669"/>
    <property type="project" value="TreeGrafter"/>
</dbReference>
<feature type="region of interest" description="Disordered" evidence="2">
    <location>
        <begin position="248"/>
        <end position="295"/>
    </location>
</feature>
<dbReference type="GeneID" id="97407462"/>
<dbReference type="Pfam" id="PF02585">
    <property type="entry name" value="PIG-L"/>
    <property type="match status" value="1"/>
</dbReference>
<keyword evidence="1" id="KW-0862">Zinc</keyword>
<dbReference type="Proteomes" id="UP000010931">
    <property type="component" value="Unassembled WGS sequence"/>
</dbReference>
<dbReference type="PANTHER" id="PTHR12993:SF26">
    <property type="entry name" value="1D-MYO-INOSITOL 2-ACETAMIDO-2-DEOXY-ALPHA-D-GLUCOPYRANOSIDE DEACETYLASE"/>
    <property type="match status" value="1"/>
</dbReference>
<dbReference type="PATRIC" id="fig|698760.3.peg.5262"/>
<evidence type="ECO:0008006" key="5">
    <source>
        <dbReference type="Google" id="ProtNLM"/>
    </source>
</evidence>